<dbReference type="NCBIfam" id="NF003037">
    <property type="entry name" value="PRK03932.1"/>
    <property type="match status" value="1"/>
</dbReference>
<keyword evidence="3 7" id="KW-0547">Nucleotide-binding</keyword>
<proteinExistence type="inferred from homology"/>
<comment type="subcellular location">
    <subcellularLocation>
        <location evidence="7">Cytoplasm</location>
    </subcellularLocation>
</comment>
<evidence type="ECO:0000256" key="1">
    <source>
        <dbReference type="ARBA" id="ARBA00008226"/>
    </source>
</evidence>
<dbReference type="GO" id="GO:0003676">
    <property type="term" value="F:nucleic acid binding"/>
    <property type="evidence" value="ECO:0007669"/>
    <property type="project" value="InterPro"/>
</dbReference>
<protein>
    <recommendedName>
        <fullName evidence="7">Asparagine--tRNA ligase</fullName>
        <ecNumber evidence="7">6.1.1.22</ecNumber>
    </recommendedName>
    <alternativeName>
        <fullName evidence="7">Asparaginyl-tRNA synthetase</fullName>
        <shortName evidence="7">AsnRS</shortName>
    </alternativeName>
</protein>
<name>A0A2H5Y8F7_9CHLR</name>
<dbReference type="InterPro" id="IPR012340">
    <property type="entry name" value="NA-bd_OB-fold"/>
</dbReference>
<evidence type="ECO:0000256" key="6">
    <source>
        <dbReference type="ARBA" id="ARBA00023146"/>
    </source>
</evidence>
<keyword evidence="7" id="KW-0963">Cytoplasm</keyword>
<dbReference type="GO" id="GO:0005524">
    <property type="term" value="F:ATP binding"/>
    <property type="evidence" value="ECO:0007669"/>
    <property type="project" value="UniProtKB-UniRule"/>
</dbReference>
<organism evidence="9 10">
    <name type="scientific">Candidatus Thermoflexus japonica</name>
    <dbReference type="NCBI Taxonomy" id="2035417"/>
    <lineage>
        <taxon>Bacteria</taxon>
        <taxon>Bacillati</taxon>
        <taxon>Chloroflexota</taxon>
        <taxon>Thermoflexia</taxon>
        <taxon>Thermoflexales</taxon>
        <taxon>Thermoflexaceae</taxon>
        <taxon>Thermoflexus</taxon>
    </lineage>
</organism>
<comment type="subunit">
    <text evidence="7">Homodimer.</text>
</comment>
<keyword evidence="6 7" id="KW-0030">Aminoacyl-tRNA synthetase</keyword>
<dbReference type="HAMAP" id="MF_00534">
    <property type="entry name" value="Asn_tRNA_synth"/>
    <property type="match status" value="1"/>
</dbReference>
<dbReference type="InterPro" id="IPR004522">
    <property type="entry name" value="Asn-tRNA-ligase"/>
</dbReference>
<keyword evidence="5 7" id="KW-0648">Protein biosynthesis</keyword>
<reference evidence="10" key="1">
    <citation type="submission" date="2017-09" db="EMBL/GenBank/DDBJ databases">
        <title>Metaegenomics of thermophilic ammonia-oxidizing enrichment culture.</title>
        <authorList>
            <person name="Kato S."/>
            <person name="Suzuki K."/>
        </authorList>
    </citation>
    <scope>NUCLEOTIDE SEQUENCE [LARGE SCALE GENOMIC DNA]</scope>
</reference>
<keyword evidence="4 7" id="KW-0067">ATP-binding</keyword>
<evidence type="ECO:0000259" key="8">
    <source>
        <dbReference type="PROSITE" id="PS50862"/>
    </source>
</evidence>
<evidence type="ECO:0000313" key="9">
    <source>
        <dbReference type="EMBL" id="GBD09719.1"/>
    </source>
</evidence>
<dbReference type="Pfam" id="PF01336">
    <property type="entry name" value="tRNA_anti-codon"/>
    <property type="match status" value="1"/>
</dbReference>
<evidence type="ECO:0000256" key="4">
    <source>
        <dbReference type="ARBA" id="ARBA00022840"/>
    </source>
</evidence>
<dbReference type="EC" id="6.1.1.22" evidence="7"/>
<dbReference type="InterPro" id="IPR004364">
    <property type="entry name" value="Aa-tRNA-synt_II"/>
</dbReference>
<dbReference type="EMBL" id="BEHY01000061">
    <property type="protein sequence ID" value="GBD09719.1"/>
    <property type="molecule type" value="Genomic_DNA"/>
</dbReference>
<dbReference type="InterPro" id="IPR045864">
    <property type="entry name" value="aa-tRNA-synth_II/BPL/LPL"/>
</dbReference>
<dbReference type="Gene3D" id="3.30.930.10">
    <property type="entry name" value="Bira Bifunctional Protein, Domain 2"/>
    <property type="match status" value="1"/>
</dbReference>
<dbReference type="SUPFAM" id="SSF50249">
    <property type="entry name" value="Nucleic acid-binding proteins"/>
    <property type="match status" value="1"/>
</dbReference>
<dbReference type="GO" id="GO:0006421">
    <property type="term" value="P:asparaginyl-tRNA aminoacylation"/>
    <property type="evidence" value="ECO:0007669"/>
    <property type="project" value="UniProtKB-UniRule"/>
</dbReference>
<evidence type="ECO:0000256" key="2">
    <source>
        <dbReference type="ARBA" id="ARBA00022598"/>
    </source>
</evidence>
<dbReference type="NCBIfam" id="TIGR00457">
    <property type="entry name" value="asnS"/>
    <property type="match status" value="1"/>
</dbReference>
<dbReference type="Gene3D" id="2.40.50.140">
    <property type="entry name" value="Nucleic acid-binding proteins"/>
    <property type="match status" value="1"/>
</dbReference>
<dbReference type="PRINTS" id="PR01042">
    <property type="entry name" value="TRNASYNTHASP"/>
</dbReference>
<dbReference type="InterPro" id="IPR006195">
    <property type="entry name" value="aa-tRNA-synth_II"/>
</dbReference>
<keyword evidence="2 7" id="KW-0436">Ligase</keyword>
<dbReference type="Proteomes" id="UP000236642">
    <property type="component" value="Unassembled WGS sequence"/>
</dbReference>
<comment type="caution">
    <text evidence="9">The sequence shown here is derived from an EMBL/GenBank/DDBJ whole genome shotgun (WGS) entry which is preliminary data.</text>
</comment>
<evidence type="ECO:0000313" key="10">
    <source>
        <dbReference type="Proteomes" id="UP000236642"/>
    </source>
</evidence>
<evidence type="ECO:0000256" key="7">
    <source>
        <dbReference type="HAMAP-Rule" id="MF_00534"/>
    </source>
</evidence>
<feature type="domain" description="Aminoacyl-transfer RNA synthetases class-II family profile" evidence="8">
    <location>
        <begin position="137"/>
        <end position="446"/>
    </location>
</feature>
<dbReference type="Pfam" id="PF00152">
    <property type="entry name" value="tRNA-synt_2"/>
    <property type="match status" value="1"/>
</dbReference>
<evidence type="ECO:0000256" key="3">
    <source>
        <dbReference type="ARBA" id="ARBA00022741"/>
    </source>
</evidence>
<evidence type="ECO:0000256" key="5">
    <source>
        <dbReference type="ARBA" id="ARBA00022917"/>
    </source>
</evidence>
<dbReference type="GO" id="GO:0005737">
    <property type="term" value="C:cytoplasm"/>
    <property type="evidence" value="ECO:0007669"/>
    <property type="project" value="UniProtKB-SubCell"/>
</dbReference>
<comment type="catalytic activity">
    <reaction evidence="7">
        <text>tRNA(Asn) + L-asparagine + ATP = L-asparaginyl-tRNA(Asn) + AMP + diphosphate + H(+)</text>
        <dbReference type="Rhea" id="RHEA:11180"/>
        <dbReference type="Rhea" id="RHEA-COMP:9659"/>
        <dbReference type="Rhea" id="RHEA-COMP:9674"/>
        <dbReference type="ChEBI" id="CHEBI:15378"/>
        <dbReference type="ChEBI" id="CHEBI:30616"/>
        <dbReference type="ChEBI" id="CHEBI:33019"/>
        <dbReference type="ChEBI" id="CHEBI:58048"/>
        <dbReference type="ChEBI" id="CHEBI:78442"/>
        <dbReference type="ChEBI" id="CHEBI:78515"/>
        <dbReference type="ChEBI" id="CHEBI:456215"/>
        <dbReference type="EC" id="6.1.1.22"/>
    </reaction>
</comment>
<dbReference type="PROSITE" id="PS50862">
    <property type="entry name" value="AA_TRNA_LIGASE_II"/>
    <property type="match status" value="1"/>
</dbReference>
<sequence length="446" mass="51486">MTAPVMRIERIAAYVGQEVTVQGWLYHKTDKGRLYFLLVRDGTGIAQCVVSMRDVPPETFETARRVTQESSLIVTGIVRQDARAPGIPGGYEIAVREIQIVHLAQDYPIGPKAHGVEFLLDHRHLWLRSSRQWAIQRIRATVIRAIRDWLDGHGFLNVDTPLLTATAAEGTTTLFPVDYFGERLYLAQTGQLYNEANIFAFGRVYCFGPAFRAERSKTRRHLLEFWMVEPEMAFCTFEEMLEIAEQLVSYVVARVLEERRNELRVLERDTAPLEKVTPPFPRITYDEAVRLLNEWAEEEADPERKAALRIEWGDDFGAPHETALSLHFEKPVFVTHYPASIKAFYMQPDPQRPEVVRCADLLAPEGYGEIIGGSERIADYDLLLQRIREHNLPLEEYQWYLDLRRYGSVPHSGFGLGIERTVAWICHLDHIREAIAFPRMLYRYRP</sequence>
<dbReference type="PANTHER" id="PTHR22594">
    <property type="entry name" value="ASPARTYL/LYSYL-TRNA SYNTHETASE"/>
    <property type="match status" value="1"/>
</dbReference>
<dbReference type="InterPro" id="IPR004365">
    <property type="entry name" value="NA-bd_OB_tRNA"/>
</dbReference>
<accession>A0A2H5Y8F7</accession>
<dbReference type="AlphaFoldDB" id="A0A2H5Y8F7"/>
<dbReference type="CDD" id="cd00776">
    <property type="entry name" value="AsxRS_core"/>
    <property type="match status" value="1"/>
</dbReference>
<dbReference type="PANTHER" id="PTHR22594:SF34">
    <property type="entry name" value="ASPARAGINE--TRNA LIGASE, MITOCHONDRIAL-RELATED"/>
    <property type="match status" value="1"/>
</dbReference>
<dbReference type="SUPFAM" id="SSF55681">
    <property type="entry name" value="Class II aaRS and biotin synthetases"/>
    <property type="match status" value="1"/>
</dbReference>
<comment type="similarity">
    <text evidence="1 7">Belongs to the class-II aminoacyl-tRNA synthetase family.</text>
</comment>
<dbReference type="GO" id="GO:0004816">
    <property type="term" value="F:asparagine-tRNA ligase activity"/>
    <property type="evidence" value="ECO:0007669"/>
    <property type="project" value="UniProtKB-UniRule"/>
</dbReference>
<dbReference type="InterPro" id="IPR002312">
    <property type="entry name" value="Asp/Asn-tRNA-synth_IIb"/>
</dbReference>
<gene>
    <name evidence="7 9" type="primary">asnS</name>
    <name evidence="9" type="ORF">HRbin22_01979</name>
</gene>